<sequence>MTKPALVRLKKLVKKFLNGTEQERPPSQPKLKTADNMNFHASKHGDYLYSVPSLHQLFEEETQTTHLKLVEEHEMLIDYRVLLVGYDYQRNLELVSWFEELGAVVVHTTNFDWAEEAISENPKAWGILVVEMDQMLNEQETIASLLLARAMVPELPIILATRHDHCDRCFADLTEICTVWKRGLLCKSSYKLLVIEAIDRSHTQSRI</sequence>
<proteinExistence type="predicted"/>
<dbReference type="AlphaFoldDB" id="A0A3T0N4V8"/>
<accession>A0A3T0N4V8</accession>
<reference evidence="1 2" key="1">
    <citation type="submission" date="2018-10" db="EMBL/GenBank/DDBJ databases">
        <title>Parasedimentitalea marina sp. nov., a psychrophilic bacterium isolated from deep seawater of the New Britain Trench.</title>
        <authorList>
            <person name="Cao J."/>
        </authorList>
    </citation>
    <scope>NUCLEOTIDE SEQUENCE [LARGE SCALE GENOMIC DNA]</scope>
    <source>
        <strain evidence="1 2">W43</strain>
    </source>
</reference>
<dbReference type="EMBL" id="CP033219">
    <property type="protein sequence ID" value="AZV79022.1"/>
    <property type="molecule type" value="Genomic_DNA"/>
</dbReference>
<dbReference type="Proteomes" id="UP000283063">
    <property type="component" value="Chromosome"/>
</dbReference>
<dbReference type="OrthoDB" id="7871953at2"/>
<organism evidence="1 2">
    <name type="scientific">Parasedimentitalea marina</name>
    <dbReference type="NCBI Taxonomy" id="2483033"/>
    <lineage>
        <taxon>Bacteria</taxon>
        <taxon>Pseudomonadati</taxon>
        <taxon>Pseudomonadota</taxon>
        <taxon>Alphaproteobacteria</taxon>
        <taxon>Rhodobacterales</taxon>
        <taxon>Paracoccaceae</taxon>
        <taxon>Parasedimentitalea</taxon>
    </lineage>
</organism>
<evidence type="ECO:0000313" key="1">
    <source>
        <dbReference type="EMBL" id="AZV79022.1"/>
    </source>
</evidence>
<dbReference type="KEGG" id="sedi:EBB79_14860"/>
<evidence type="ECO:0000313" key="2">
    <source>
        <dbReference type="Proteomes" id="UP000283063"/>
    </source>
</evidence>
<gene>
    <name evidence="1" type="ORF">EBB79_14860</name>
</gene>
<name>A0A3T0N4V8_9RHOB</name>
<dbReference type="RefSeq" id="WP_127749574.1">
    <property type="nucleotide sequence ID" value="NZ_CP033219.1"/>
</dbReference>
<protein>
    <submittedName>
        <fullName evidence="1">Response regulator</fullName>
    </submittedName>
</protein>
<keyword evidence="2" id="KW-1185">Reference proteome</keyword>